<comment type="function">
    <text evidence="3">May play the central regulatory role in sporulation. It may be an element of the effector pathway responsible for the activation of sporulation genes in response to nutritional stress. Spo0A may act in concert with spo0H (a sigma factor) to control the expression of some genes that are critical to the sporulation process.</text>
</comment>
<evidence type="ECO:0000313" key="6">
    <source>
        <dbReference type="EMBL" id="MBS7526316.1"/>
    </source>
</evidence>
<dbReference type="EMBL" id="JAHBCL010000009">
    <property type="protein sequence ID" value="MBS7526316.1"/>
    <property type="molecule type" value="Genomic_DNA"/>
</dbReference>
<comment type="caution">
    <text evidence="6">The sequence shown here is derived from an EMBL/GenBank/DDBJ whole genome shotgun (WGS) entry which is preliminary data.</text>
</comment>
<dbReference type="Pfam" id="PF07228">
    <property type="entry name" value="SpoIIE"/>
    <property type="match status" value="1"/>
</dbReference>
<dbReference type="InterPro" id="IPR011006">
    <property type="entry name" value="CheY-like_superfamily"/>
</dbReference>
<keyword evidence="4" id="KW-0597">Phosphoprotein</keyword>
<feature type="domain" description="Response regulatory" evidence="5">
    <location>
        <begin position="4"/>
        <end position="122"/>
    </location>
</feature>
<accession>A0ABS5PMP7</accession>
<dbReference type="RefSeq" id="WP_213236136.1">
    <property type="nucleotide sequence ID" value="NZ_JAHBCL010000009.1"/>
</dbReference>
<dbReference type="Pfam" id="PF00072">
    <property type="entry name" value="Response_reg"/>
    <property type="match status" value="1"/>
</dbReference>
<evidence type="ECO:0000256" key="1">
    <source>
        <dbReference type="ARBA" id="ARBA00018672"/>
    </source>
</evidence>
<dbReference type="InterPro" id="IPR001789">
    <property type="entry name" value="Sig_transdc_resp-reg_receiver"/>
</dbReference>
<dbReference type="SUPFAM" id="SSF52172">
    <property type="entry name" value="CheY-like"/>
    <property type="match status" value="1"/>
</dbReference>
<dbReference type="Proteomes" id="UP000746471">
    <property type="component" value="Unassembled WGS sequence"/>
</dbReference>
<organism evidence="6 7">
    <name type="scientific">Fusibacter paucivorans</name>
    <dbReference type="NCBI Taxonomy" id="76009"/>
    <lineage>
        <taxon>Bacteria</taxon>
        <taxon>Bacillati</taxon>
        <taxon>Bacillota</taxon>
        <taxon>Clostridia</taxon>
        <taxon>Eubacteriales</taxon>
        <taxon>Eubacteriales Family XII. Incertae Sedis</taxon>
        <taxon>Fusibacter</taxon>
    </lineage>
</organism>
<evidence type="ECO:0000256" key="2">
    <source>
        <dbReference type="ARBA" id="ARBA00022801"/>
    </source>
</evidence>
<dbReference type="Gene3D" id="3.40.50.2300">
    <property type="match status" value="1"/>
</dbReference>
<evidence type="ECO:0000313" key="7">
    <source>
        <dbReference type="Proteomes" id="UP000746471"/>
    </source>
</evidence>
<keyword evidence="2" id="KW-0378">Hydrolase</keyword>
<evidence type="ECO:0000256" key="3">
    <source>
        <dbReference type="ARBA" id="ARBA00024867"/>
    </source>
</evidence>
<dbReference type="InterPro" id="IPR052016">
    <property type="entry name" value="Bact_Sigma-Reg"/>
</dbReference>
<dbReference type="SMART" id="SM00331">
    <property type="entry name" value="PP2C_SIG"/>
    <property type="match status" value="1"/>
</dbReference>
<reference evidence="6 7" key="1">
    <citation type="submission" date="2021-05" db="EMBL/GenBank/DDBJ databases">
        <title>Fusibacter ferrireducens sp. nov., an anaerobic, sulfur- and Fe-reducing bacterium isolated from the mangrove sediment.</title>
        <authorList>
            <person name="Qiu D."/>
        </authorList>
    </citation>
    <scope>NUCLEOTIDE SEQUENCE [LARGE SCALE GENOMIC DNA]</scope>
    <source>
        <strain evidence="6 7">DSM 12116</strain>
    </source>
</reference>
<protein>
    <recommendedName>
        <fullName evidence="1">Stage 0 sporulation protein A homolog</fullName>
    </recommendedName>
</protein>
<dbReference type="SUPFAM" id="SSF81606">
    <property type="entry name" value="PP2C-like"/>
    <property type="match status" value="1"/>
</dbReference>
<keyword evidence="7" id="KW-1185">Reference proteome</keyword>
<sequence length="388" mass="44197">MGYCILIADDANMNRMLVKEILSQSLQNVTFEEAANGLEVLEIVSKKQIDLIMLDLIMPKMDGYETLKKLKSHERSRDIPVIVNSSIREIASIESTLKSGAVDYFTKPLSPDDMNIILPLKAKNALIMYEQSRTIFELNREIQEELKNANVFANIMLPKSDSFEDIDLYIKYQPSLGIGGDFFDCVERDGRVYFMIADVTGHGIAAGMASSMVKILFRKCVDHTAYMPHEILEDMNRAIFEYFDFAGRDHYFVFTAFVGIIDHGKLYYANAGQPYPLIYISSEDVIQTIEQNGFIVGIFDDIAFETEVIPFESDDSIFLYTDGLFCSGEASDITAWTEVKKVAEKFQTMWTQSPKDFLDEVLYAFHMIHKSKETHFNDDVAMMVLKGK</sequence>
<dbReference type="PANTHER" id="PTHR43156:SF2">
    <property type="entry name" value="STAGE II SPORULATION PROTEIN E"/>
    <property type="match status" value="1"/>
</dbReference>
<feature type="modified residue" description="4-aspartylphosphate" evidence="4">
    <location>
        <position position="55"/>
    </location>
</feature>
<name>A0ABS5PMP7_9FIRM</name>
<dbReference type="InterPro" id="IPR001932">
    <property type="entry name" value="PPM-type_phosphatase-like_dom"/>
</dbReference>
<evidence type="ECO:0000256" key="4">
    <source>
        <dbReference type="PROSITE-ProRule" id="PRU00169"/>
    </source>
</evidence>
<dbReference type="PANTHER" id="PTHR43156">
    <property type="entry name" value="STAGE II SPORULATION PROTEIN E-RELATED"/>
    <property type="match status" value="1"/>
</dbReference>
<dbReference type="PROSITE" id="PS50110">
    <property type="entry name" value="RESPONSE_REGULATORY"/>
    <property type="match status" value="1"/>
</dbReference>
<dbReference type="Gene3D" id="3.60.40.10">
    <property type="entry name" value="PPM-type phosphatase domain"/>
    <property type="match status" value="1"/>
</dbReference>
<gene>
    <name evidence="6" type="ORF">KHM83_06475</name>
</gene>
<dbReference type="InterPro" id="IPR036457">
    <property type="entry name" value="PPM-type-like_dom_sf"/>
</dbReference>
<evidence type="ECO:0000259" key="5">
    <source>
        <dbReference type="PROSITE" id="PS50110"/>
    </source>
</evidence>
<dbReference type="SMART" id="SM00448">
    <property type="entry name" value="REC"/>
    <property type="match status" value="1"/>
</dbReference>
<proteinExistence type="predicted"/>